<proteinExistence type="predicted"/>
<protein>
    <submittedName>
        <fullName evidence="1">Uncharacterized protein</fullName>
    </submittedName>
</protein>
<organism evidence="1 2">
    <name type="scientific">Pseudomonas putida</name>
    <name type="common">Arthrobacter siderocapsulatus</name>
    <dbReference type="NCBI Taxonomy" id="303"/>
    <lineage>
        <taxon>Bacteria</taxon>
        <taxon>Pseudomonadati</taxon>
        <taxon>Pseudomonadota</taxon>
        <taxon>Gammaproteobacteria</taxon>
        <taxon>Pseudomonadales</taxon>
        <taxon>Pseudomonadaceae</taxon>
        <taxon>Pseudomonas</taxon>
    </lineage>
</organism>
<dbReference type="RefSeq" id="WP_198747743.1">
    <property type="nucleotide sequence ID" value="NZ_JAEHTE010000023.1"/>
</dbReference>
<accession>A0A8I1JKN7</accession>
<dbReference type="AlphaFoldDB" id="A0A8I1JKN7"/>
<evidence type="ECO:0000313" key="1">
    <source>
        <dbReference type="EMBL" id="MBI6885816.1"/>
    </source>
</evidence>
<evidence type="ECO:0000313" key="2">
    <source>
        <dbReference type="Proteomes" id="UP000637061"/>
    </source>
</evidence>
<comment type="caution">
    <text evidence="1">The sequence shown here is derived from an EMBL/GenBank/DDBJ whole genome shotgun (WGS) entry which is preliminary data.</text>
</comment>
<name>A0A8I1JKN7_PSEPU</name>
<dbReference type="Proteomes" id="UP000637061">
    <property type="component" value="Unassembled WGS sequence"/>
</dbReference>
<reference evidence="1" key="1">
    <citation type="submission" date="2020-12" db="EMBL/GenBank/DDBJ databases">
        <title>Enhanced detection system for hospital associated transmission using whole genome sequencing surveillance.</title>
        <authorList>
            <person name="Harrison L.H."/>
            <person name="Van Tyne D."/>
            <person name="Marsh J.W."/>
            <person name="Griffith M.P."/>
            <person name="Snyder D.J."/>
            <person name="Cooper V.S."/>
            <person name="Mustapha M."/>
        </authorList>
    </citation>
    <scope>NUCLEOTIDE SEQUENCE</scope>
    <source>
        <strain evidence="1">PSB00042</strain>
    </source>
</reference>
<dbReference type="EMBL" id="JAEHTE010000023">
    <property type="protein sequence ID" value="MBI6885816.1"/>
    <property type="molecule type" value="Genomic_DNA"/>
</dbReference>
<sequence>MSEFLRRVQNRVMGLLGLDTHYDVTPGKVDGSTAAPLKQTDFLIRTIDGRRYVTIRRPESPAQRIIYPTDEGMDVWQRQALRRFIDSVEKMYGKDGHFSICALDDVISCLGLSKTSSTVAARDHLRTIHCVNFSDLHQEIADIIPRYITHILSEGRVSLDDLEKAEDLTALEEEPEVTPEKLIALELSKITTDALEALGTGASTPEGIEALRARHIKALGRMLETWGPQD</sequence>
<gene>
    <name evidence="1" type="ORF">JEU22_18065</name>
</gene>